<dbReference type="OrthoDB" id="6228933at2"/>
<feature type="domain" description="Ice-binding protein C-terminal" evidence="2">
    <location>
        <begin position="178"/>
        <end position="199"/>
    </location>
</feature>
<evidence type="ECO:0000313" key="3">
    <source>
        <dbReference type="EMBL" id="ASP48542.1"/>
    </source>
</evidence>
<proteinExistence type="predicted"/>
<feature type="chain" id="PRO_5012239909" evidence="1">
    <location>
        <begin position="24"/>
        <end position="203"/>
    </location>
</feature>
<feature type="signal peptide" evidence="1">
    <location>
        <begin position="1"/>
        <end position="23"/>
    </location>
</feature>
<dbReference type="AlphaFoldDB" id="A0A222G9Z2"/>
<protein>
    <submittedName>
        <fullName evidence="3">PEP-CTERM sorting domain-containing protein</fullName>
    </submittedName>
</protein>
<dbReference type="Proteomes" id="UP000202259">
    <property type="component" value="Chromosome"/>
</dbReference>
<dbReference type="NCBIfam" id="TIGR02595">
    <property type="entry name" value="PEP_CTERM"/>
    <property type="match status" value="1"/>
</dbReference>
<dbReference type="EMBL" id="CP020465">
    <property type="protein sequence ID" value="ASP48542.1"/>
    <property type="molecule type" value="Genomic_DNA"/>
</dbReference>
<dbReference type="Pfam" id="PF07589">
    <property type="entry name" value="PEP-CTERM"/>
    <property type="match status" value="1"/>
</dbReference>
<reference evidence="3 4" key="1">
    <citation type="submission" date="2017-08" db="EMBL/GenBank/DDBJ databases">
        <title>Complete genome of Colwellia sp. NB097-1, a psychrophile bacterium ioslated from Bering Sea.</title>
        <authorList>
            <person name="Chen X."/>
        </authorList>
    </citation>
    <scope>NUCLEOTIDE SEQUENCE [LARGE SCALE GENOMIC DNA]</scope>
    <source>
        <strain evidence="3 4">NB097-1</strain>
    </source>
</reference>
<gene>
    <name evidence="3" type="ORF">B5D82_12655</name>
</gene>
<dbReference type="InterPro" id="IPR013424">
    <property type="entry name" value="Ice-binding_C"/>
</dbReference>
<evidence type="ECO:0000259" key="2">
    <source>
        <dbReference type="Pfam" id="PF07589"/>
    </source>
</evidence>
<organism evidence="3 4">
    <name type="scientific">Cognaticolwellia beringensis</name>
    <dbReference type="NCBI Taxonomy" id="1967665"/>
    <lineage>
        <taxon>Bacteria</taxon>
        <taxon>Pseudomonadati</taxon>
        <taxon>Pseudomonadota</taxon>
        <taxon>Gammaproteobacteria</taxon>
        <taxon>Alteromonadales</taxon>
        <taxon>Colwelliaceae</taxon>
        <taxon>Cognaticolwellia</taxon>
    </lineage>
</organism>
<sequence>MKLKFLRAAAAGLMLTVCSIANAGLIINNFGLTSSDNTITFDEIVFAGNTVVDTQYASLGLTFTSGLKYDAQGSSSFPGISGHYLGNFTPVINPFSIFFSDDQTEAAFGLATNPQTTTFNALLNGVLVESFSTSTSANNSSQGFYGFTGILFDEIQVASNSGSALIDNIQFNNSSSTAVPEPSTLAIFALGIMGLAARRFKKQ</sequence>
<dbReference type="KEGG" id="cber:B5D82_12655"/>
<keyword evidence="4" id="KW-1185">Reference proteome</keyword>
<dbReference type="RefSeq" id="WP_081151996.1">
    <property type="nucleotide sequence ID" value="NZ_CP020465.1"/>
</dbReference>
<keyword evidence="1" id="KW-0732">Signal</keyword>
<evidence type="ECO:0000313" key="4">
    <source>
        <dbReference type="Proteomes" id="UP000202259"/>
    </source>
</evidence>
<evidence type="ECO:0000256" key="1">
    <source>
        <dbReference type="SAM" id="SignalP"/>
    </source>
</evidence>
<accession>A0A222G9Z2</accession>
<name>A0A222G9Z2_9GAMM</name>